<keyword evidence="9" id="KW-1185">Reference proteome</keyword>
<gene>
    <name evidence="5 8" type="primary">mutL</name>
    <name evidence="8" type="ORF">ACHKAR_06410</name>
</gene>
<keyword evidence="8" id="KW-0255">Endonuclease</keyword>
<evidence type="ECO:0000256" key="1">
    <source>
        <dbReference type="ARBA" id="ARBA00006082"/>
    </source>
</evidence>
<keyword evidence="3 5" id="KW-0227">DNA damage</keyword>
<keyword evidence="8" id="KW-0540">Nuclease</keyword>
<evidence type="ECO:0000313" key="8">
    <source>
        <dbReference type="EMBL" id="MFH6983062.1"/>
    </source>
</evidence>
<dbReference type="InterPro" id="IPR020568">
    <property type="entry name" value="Ribosomal_Su5_D2-typ_SF"/>
</dbReference>
<dbReference type="InterPro" id="IPR020667">
    <property type="entry name" value="DNA_mismatch_repair_MutL"/>
</dbReference>
<dbReference type="PANTHER" id="PTHR10073:SF12">
    <property type="entry name" value="DNA MISMATCH REPAIR PROTEIN MLH1"/>
    <property type="match status" value="1"/>
</dbReference>
<dbReference type="InterPro" id="IPR014790">
    <property type="entry name" value="MutL_C"/>
</dbReference>
<evidence type="ECO:0000256" key="4">
    <source>
        <dbReference type="ARBA" id="ARBA00023204"/>
    </source>
</evidence>
<dbReference type="SMART" id="SM01340">
    <property type="entry name" value="DNA_mis_repair"/>
    <property type="match status" value="1"/>
</dbReference>
<dbReference type="InterPro" id="IPR038973">
    <property type="entry name" value="MutL/Mlh/Pms-like"/>
</dbReference>
<dbReference type="SUPFAM" id="SSF54211">
    <property type="entry name" value="Ribosomal protein S5 domain 2-like"/>
    <property type="match status" value="1"/>
</dbReference>
<evidence type="ECO:0000259" key="6">
    <source>
        <dbReference type="SMART" id="SM00853"/>
    </source>
</evidence>
<evidence type="ECO:0000313" key="9">
    <source>
        <dbReference type="Proteomes" id="UP001610063"/>
    </source>
</evidence>
<dbReference type="Pfam" id="PF13589">
    <property type="entry name" value="HATPase_c_3"/>
    <property type="match status" value="1"/>
</dbReference>
<dbReference type="Gene3D" id="3.30.565.10">
    <property type="entry name" value="Histidine kinase-like ATPase, C-terminal domain"/>
    <property type="match status" value="1"/>
</dbReference>
<dbReference type="EMBL" id="JBIPKE010000014">
    <property type="protein sequence ID" value="MFH6983062.1"/>
    <property type="molecule type" value="Genomic_DNA"/>
</dbReference>
<dbReference type="RefSeq" id="WP_159584221.1">
    <property type="nucleotide sequence ID" value="NZ_JBIPKE010000014.1"/>
</dbReference>
<feature type="domain" description="DNA mismatch repair protein S5" evidence="7">
    <location>
        <begin position="209"/>
        <end position="327"/>
    </location>
</feature>
<dbReference type="GO" id="GO:0004519">
    <property type="term" value="F:endonuclease activity"/>
    <property type="evidence" value="ECO:0007669"/>
    <property type="project" value="UniProtKB-KW"/>
</dbReference>
<dbReference type="CDD" id="cd16926">
    <property type="entry name" value="HATPase_MutL-MLH-PMS-like"/>
    <property type="match status" value="1"/>
</dbReference>
<dbReference type="Pfam" id="PF08676">
    <property type="entry name" value="MutL_C"/>
    <property type="match status" value="1"/>
</dbReference>
<evidence type="ECO:0000256" key="3">
    <source>
        <dbReference type="ARBA" id="ARBA00022763"/>
    </source>
</evidence>
<comment type="similarity">
    <text evidence="1 5">Belongs to the DNA mismatch repair MutL/HexB family.</text>
</comment>
<dbReference type="CDD" id="cd00782">
    <property type="entry name" value="MutL_Trans"/>
    <property type="match status" value="1"/>
</dbReference>
<proteinExistence type="inferred from homology"/>
<accession>A0ABW7N6J6</accession>
<name>A0ABW7N6J6_9BACT</name>
<dbReference type="HAMAP" id="MF_00149">
    <property type="entry name" value="DNA_mis_repair"/>
    <property type="match status" value="1"/>
</dbReference>
<keyword evidence="8" id="KW-0378">Hydrolase</keyword>
<sequence>MEDIVYLLPDSIANQIAAGEVVQRPASVVKELLENSIDAGGTQIKLVVKDAGRTLIQVIDDGKGMSVTDARMSFERHATSKIRTAEDLFKIRTMGFRGEALASIAAVAQVEMRTKRREDELGTILQVESSEIKKQEPLATKDGTSISVKNLFYNVPARRNFLKSNPVELRHITDEFHRVALANPEVAMSMTNNDLEMYQLEAGKLSKRIVQLFGKNYQQQLIPCDEETPHVKVTGYVGKPEFAKKTRGEQFFFVNGRYIRNNYLNHAVSTAFQGLLKEDYFPFYVLFVEMDPLHVDINVHPTKTEVKFDDDRMLYGVINSAVRQSLGSFNVTPSLDFSTDVNFEQFTSSAMRSGGGSSIKDNQYAQFKNIDSERDKAKNWESLYDFAKREDIISSEQMEKEMPEETVTFSSSMHEHPDQGELIPSKTYRLHGKYLIRQVKSGMTIIDERAAFERILFERYQTKLTRDASGSQSSLFPQQISLNPSDYSLVMEIKPEIQKLGFEFEEMGQHMIVIQGVPAELSNCNEKEIFEELLEQFKFNKKELGINQKENLCRSLAKRTAAIKCKNLGDQEAEQLIDQLFACKQPNYTPDGNPTYKLISLDKIKSWFSS</sequence>
<dbReference type="InterPro" id="IPR014721">
    <property type="entry name" value="Ribsml_uS5_D2-typ_fold_subgr"/>
</dbReference>
<evidence type="ECO:0000256" key="2">
    <source>
        <dbReference type="ARBA" id="ARBA00021975"/>
    </source>
</evidence>
<reference evidence="8 9" key="1">
    <citation type="journal article" date="2013" name="Int. J. Syst. Evol. Microbiol.">
        <title>Marinoscillum luteum sp. nov., isolated from marine sediment.</title>
        <authorList>
            <person name="Cha I.T."/>
            <person name="Park S.J."/>
            <person name="Kim S.J."/>
            <person name="Kim J.G."/>
            <person name="Jung M.Y."/>
            <person name="Shin K.S."/>
            <person name="Kwon K.K."/>
            <person name="Yang S.H."/>
            <person name="Seo Y.S."/>
            <person name="Rhee S.K."/>
        </authorList>
    </citation>
    <scope>NUCLEOTIDE SEQUENCE [LARGE SCALE GENOMIC DNA]</scope>
    <source>
        <strain evidence="8 9">KCTC 23939</strain>
    </source>
</reference>
<dbReference type="PROSITE" id="PS00058">
    <property type="entry name" value="DNA_MISMATCH_REPAIR_1"/>
    <property type="match status" value="1"/>
</dbReference>
<evidence type="ECO:0000256" key="5">
    <source>
        <dbReference type="HAMAP-Rule" id="MF_00149"/>
    </source>
</evidence>
<dbReference type="InterPro" id="IPR036890">
    <property type="entry name" value="HATPase_C_sf"/>
</dbReference>
<dbReference type="Gene3D" id="3.30.1370.100">
    <property type="entry name" value="MutL, C-terminal domain, regulatory subdomain"/>
    <property type="match status" value="1"/>
</dbReference>
<dbReference type="SUPFAM" id="SSF118116">
    <property type="entry name" value="DNA mismatch repair protein MutL"/>
    <property type="match status" value="1"/>
</dbReference>
<dbReference type="InterPro" id="IPR042121">
    <property type="entry name" value="MutL_C_regsub"/>
</dbReference>
<dbReference type="PANTHER" id="PTHR10073">
    <property type="entry name" value="DNA MISMATCH REPAIR PROTEIN MLH, PMS, MUTL"/>
    <property type="match status" value="1"/>
</dbReference>
<dbReference type="Pfam" id="PF01119">
    <property type="entry name" value="DNA_mis_repair"/>
    <property type="match status" value="1"/>
</dbReference>
<protein>
    <recommendedName>
        <fullName evidence="2 5">DNA mismatch repair protein MutL</fullName>
    </recommendedName>
</protein>
<dbReference type="InterPro" id="IPR014762">
    <property type="entry name" value="DNA_mismatch_repair_CS"/>
</dbReference>
<dbReference type="InterPro" id="IPR002099">
    <property type="entry name" value="MutL/Mlh/PMS"/>
</dbReference>
<dbReference type="Gene3D" id="3.30.1540.20">
    <property type="entry name" value="MutL, C-terminal domain, dimerisation subdomain"/>
    <property type="match status" value="1"/>
</dbReference>
<dbReference type="Gene3D" id="3.30.230.10">
    <property type="match status" value="1"/>
</dbReference>
<keyword evidence="4 5" id="KW-0234">DNA repair</keyword>
<comment type="caution">
    <text evidence="8">The sequence shown here is derived from an EMBL/GenBank/DDBJ whole genome shotgun (WGS) entry which is preliminary data.</text>
</comment>
<dbReference type="SUPFAM" id="SSF55874">
    <property type="entry name" value="ATPase domain of HSP90 chaperone/DNA topoisomerase II/histidine kinase"/>
    <property type="match status" value="1"/>
</dbReference>
<dbReference type="SMART" id="SM00853">
    <property type="entry name" value="MutL_C"/>
    <property type="match status" value="1"/>
</dbReference>
<evidence type="ECO:0000259" key="7">
    <source>
        <dbReference type="SMART" id="SM01340"/>
    </source>
</evidence>
<comment type="function">
    <text evidence="5">This protein is involved in the repair of mismatches in DNA. It is required for dam-dependent methyl-directed DNA mismatch repair. May act as a 'molecular matchmaker', a protein that promotes the formation of a stable complex between two or more DNA-binding proteins in an ATP-dependent manner without itself being part of a final effector complex.</text>
</comment>
<dbReference type="InterPro" id="IPR037198">
    <property type="entry name" value="MutL_C_sf"/>
</dbReference>
<dbReference type="NCBIfam" id="TIGR00585">
    <property type="entry name" value="mutl"/>
    <property type="match status" value="1"/>
</dbReference>
<organism evidence="8 9">
    <name type="scientific">Marinoscillum luteum</name>
    <dbReference type="NCBI Taxonomy" id="861051"/>
    <lineage>
        <taxon>Bacteria</taxon>
        <taxon>Pseudomonadati</taxon>
        <taxon>Bacteroidota</taxon>
        <taxon>Cytophagia</taxon>
        <taxon>Cytophagales</taxon>
        <taxon>Reichenbachiellaceae</taxon>
        <taxon>Marinoscillum</taxon>
    </lineage>
</organism>
<dbReference type="Proteomes" id="UP001610063">
    <property type="component" value="Unassembled WGS sequence"/>
</dbReference>
<dbReference type="InterPro" id="IPR013507">
    <property type="entry name" value="DNA_mismatch_S5_2-like"/>
</dbReference>
<dbReference type="InterPro" id="IPR042120">
    <property type="entry name" value="MutL_C_dimsub"/>
</dbReference>
<feature type="domain" description="MutL C-terminal dimerisation" evidence="6">
    <location>
        <begin position="428"/>
        <end position="568"/>
    </location>
</feature>